<feature type="signal peptide" evidence="1">
    <location>
        <begin position="1"/>
        <end position="18"/>
    </location>
</feature>
<dbReference type="Gene3D" id="3.30.70.2050">
    <property type="match status" value="1"/>
</dbReference>
<dbReference type="RefSeq" id="WP_036097103.1">
    <property type="nucleotide sequence ID" value="NZ_AODF01000012.1"/>
</dbReference>
<dbReference type="InterPro" id="IPR008719">
    <property type="entry name" value="N2O_reductase_NosL"/>
</dbReference>
<feature type="chain" id="PRO_5047317402" evidence="1">
    <location>
        <begin position="19"/>
        <end position="161"/>
    </location>
</feature>
<protein>
    <submittedName>
        <fullName evidence="2">Lipoprotein</fullName>
    </submittedName>
</protein>
<reference evidence="2 3" key="1">
    <citation type="journal article" date="2014" name="Int. J. Syst. Evol. Microbiol.">
        <title>Listeria floridensis sp. nov., Listeria aquatica sp. nov., Listeria cornellensis sp. nov., Listeria riparia sp. nov. and Listeria grandensis sp. nov., from agricultural and natural environments.</title>
        <authorList>
            <person name="den Bakker H.C."/>
            <person name="Warchocki S."/>
            <person name="Wright E.M."/>
            <person name="Allred A.F."/>
            <person name="Ahlstrom C."/>
            <person name="Manuel C.S."/>
            <person name="Stasiewicz M.J."/>
            <person name="Burrell A."/>
            <person name="Roof S."/>
            <person name="Strawn L."/>
            <person name="Fortes E.D."/>
            <person name="Nightingale K.K."/>
            <person name="Kephart D."/>
            <person name="Wiedmann M."/>
        </authorList>
    </citation>
    <scope>NUCLEOTIDE SEQUENCE [LARGE SCALE GENOMIC DNA]</scope>
    <source>
        <strain evidence="2 3">FSL S10-1187</strain>
    </source>
</reference>
<proteinExistence type="predicted"/>
<dbReference type="Pfam" id="PF05573">
    <property type="entry name" value="NosL"/>
    <property type="match status" value="1"/>
</dbReference>
<dbReference type="PROSITE" id="PS51257">
    <property type="entry name" value="PROKAR_LIPOPROTEIN"/>
    <property type="match status" value="1"/>
</dbReference>
<dbReference type="Proteomes" id="UP000019249">
    <property type="component" value="Unassembled WGS sequence"/>
</dbReference>
<sequence>MKKISVALIGILMLVVLAACGGGVPKAAAIDPDKDICEICKMAVKDNQFATQIILADKKVLKFDDLGCMAQWLKENKDEDIAVKYVRDYKSKKWIDYDEATYVYNADTKTPMSYGVISFEKAQEAKDFAAKHEGSEVMTAKELKDHKFKMNNMGGMNTHTH</sequence>
<dbReference type="PANTHER" id="PTHR41247">
    <property type="entry name" value="HTH-TYPE TRANSCRIPTIONAL REPRESSOR YCNK"/>
    <property type="match status" value="1"/>
</dbReference>
<organism evidence="2 3">
    <name type="scientific">Listeria floridensis FSL S10-1187</name>
    <dbReference type="NCBI Taxonomy" id="1265817"/>
    <lineage>
        <taxon>Bacteria</taxon>
        <taxon>Bacillati</taxon>
        <taxon>Bacillota</taxon>
        <taxon>Bacilli</taxon>
        <taxon>Bacillales</taxon>
        <taxon>Listeriaceae</taxon>
        <taxon>Listeria</taxon>
    </lineage>
</organism>
<evidence type="ECO:0000313" key="2">
    <source>
        <dbReference type="EMBL" id="EUJ32292.1"/>
    </source>
</evidence>
<evidence type="ECO:0000256" key="1">
    <source>
        <dbReference type="SAM" id="SignalP"/>
    </source>
</evidence>
<dbReference type="EMBL" id="AODF01000012">
    <property type="protein sequence ID" value="EUJ32292.1"/>
    <property type="molecule type" value="Genomic_DNA"/>
</dbReference>
<evidence type="ECO:0000313" key="3">
    <source>
        <dbReference type="Proteomes" id="UP000019249"/>
    </source>
</evidence>
<gene>
    <name evidence="2" type="ORF">MFLO_07097</name>
</gene>
<accession>A0ABN0RFU0</accession>
<comment type="caution">
    <text evidence="2">The sequence shown here is derived from an EMBL/GenBank/DDBJ whole genome shotgun (WGS) entry which is preliminary data.</text>
</comment>
<dbReference type="PANTHER" id="PTHR41247:SF1">
    <property type="entry name" value="HTH-TYPE TRANSCRIPTIONAL REPRESSOR YCNK"/>
    <property type="match status" value="1"/>
</dbReference>
<keyword evidence="1" id="KW-0732">Signal</keyword>
<dbReference type="SUPFAM" id="SSF160387">
    <property type="entry name" value="NosL/MerB-like"/>
    <property type="match status" value="1"/>
</dbReference>
<keyword evidence="3" id="KW-1185">Reference proteome</keyword>
<name>A0ABN0RFU0_9LIST</name>
<keyword evidence="2" id="KW-0449">Lipoprotein</keyword>